<sequence>MIKRESVLRKEFILIENIWHCKDRVLDQVYFYFASKLISQKHIFNGKRRELIKIIIKNFSQSFYFLSLLCTNKTFIYNYYPYNERNIKDLPSGGDTQVFY</sequence>
<dbReference type="Proteomes" id="UP000187261">
    <property type="component" value="Unassembled WGS sequence"/>
</dbReference>
<dbReference type="AlphaFoldDB" id="A0A1U7PVJ3"/>
<name>A0A1U7PVJ3_9FLAO</name>
<reference evidence="2" key="1">
    <citation type="submission" date="2016-10" db="EMBL/GenBank/DDBJ databases">
        <authorList>
            <person name="Varghese N."/>
            <person name="Submissions S."/>
        </authorList>
    </citation>
    <scope>NUCLEOTIDE SEQUENCE [LARGE SCALE GENOMIC DNA]</scope>
    <source>
        <strain evidence="2">DSM 19482</strain>
    </source>
</reference>
<dbReference type="EMBL" id="FTPU01000014">
    <property type="protein sequence ID" value="SIT96909.1"/>
    <property type="molecule type" value="Genomic_DNA"/>
</dbReference>
<organism evidence="1 2">
    <name type="scientific">Epilithonimonas bovis DSM 19482</name>
    <dbReference type="NCBI Taxonomy" id="1121284"/>
    <lineage>
        <taxon>Bacteria</taxon>
        <taxon>Pseudomonadati</taxon>
        <taxon>Bacteroidota</taxon>
        <taxon>Flavobacteriia</taxon>
        <taxon>Flavobacteriales</taxon>
        <taxon>Weeksellaceae</taxon>
        <taxon>Chryseobacterium group</taxon>
        <taxon>Epilithonimonas</taxon>
    </lineage>
</organism>
<evidence type="ECO:0000313" key="2">
    <source>
        <dbReference type="Proteomes" id="UP000187261"/>
    </source>
</evidence>
<protein>
    <submittedName>
        <fullName evidence="1">Uncharacterized protein</fullName>
    </submittedName>
</protein>
<evidence type="ECO:0000313" key="1">
    <source>
        <dbReference type="EMBL" id="SIT96909.1"/>
    </source>
</evidence>
<gene>
    <name evidence="1" type="ORF">SAMN05660493_01607</name>
</gene>
<keyword evidence="2" id="KW-1185">Reference proteome</keyword>
<accession>A0A1U7PVJ3</accession>
<dbReference type="STRING" id="1121284.SAMN05660493_01607"/>
<proteinExistence type="predicted"/>